<reference evidence="1" key="1">
    <citation type="submission" date="2023-05" db="EMBL/GenBank/DDBJ databases">
        <authorList>
            <consortium name="ELIXIR-Norway"/>
        </authorList>
    </citation>
    <scope>NUCLEOTIDE SEQUENCE</scope>
</reference>
<dbReference type="Proteomes" id="UP001162501">
    <property type="component" value="Chromosome 30"/>
</dbReference>
<proteinExistence type="predicted"/>
<evidence type="ECO:0000313" key="2">
    <source>
        <dbReference type="Proteomes" id="UP001162501"/>
    </source>
</evidence>
<organism evidence="1 2">
    <name type="scientific">Rangifer tarandus platyrhynchus</name>
    <name type="common">Svalbard reindeer</name>
    <dbReference type="NCBI Taxonomy" id="3082113"/>
    <lineage>
        <taxon>Eukaryota</taxon>
        <taxon>Metazoa</taxon>
        <taxon>Chordata</taxon>
        <taxon>Craniata</taxon>
        <taxon>Vertebrata</taxon>
        <taxon>Euteleostomi</taxon>
        <taxon>Mammalia</taxon>
        <taxon>Eutheria</taxon>
        <taxon>Laurasiatheria</taxon>
        <taxon>Artiodactyla</taxon>
        <taxon>Ruminantia</taxon>
        <taxon>Pecora</taxon>
        <taxon>Cervidae</taxon>
        <taxon>Odocoileinae</taxon>
        <taxon>Rangifer</taxon>
    </lineage>
</organism>
<gene>
    <name evidence="1" type="ORF">MRATA1EN22A_LOCUS19953</name>
</gene>
<sequence length="100" mass="10883">MQRRREGGSEFGTHGGESKAGLREAGGGGLLFRFASSVALLGGRGSCFPRLRCSGSWLLYMERALRCVQFLPSGVPQKRRLGYACILCLPRPEQLRQPGA</sequence>
<evidence type="ECO:0000313" key="1">
    <source>
        <dbReference type="EMBL" id="CAN0460242.1"/>
    </source>
</evidence>
<dbReference type="EMBL" id="OX596114">
    <property type="protein sequence ID" value="CAN0460242.1"/>
    <property type="molecule type" value="Genomic_DNA"/>
</dbReference>
<protein>
    <submittedName>
        <fullName evidence="1">Uncharacterized protein</fullName>
    </submittedName>
</protein>
<accession>A0AC59ZNS8</accession>
<name>A0AC59ZNS8_RANTA</name>
<reference evidence="1" key="2">
    <citation type="submission" date="2025-03" db="EMBL/GenBank/DDBJ databases">
        <authorList>
            <consortium name="ELIXIR-Norway"/>
            <consortium name="Elixir Norway"/>
        </authorList>
    </citation>
    <scope>NUCLEOTIDE SEQUENCE</scope>
</reference>